<reference evidence="1 2" key="1">
    <citation type="submission" date="2017-07" db="EMBL/GenBank/DDBJ databases">
        <title>Genomes of Fischerella (Mastigocladus) sp. strains.</title>
        <authorList>
            <person name="Miller S.R."/>
        </authorList>
    </citation>
    <scope>NUCLEOTIDE SEQUENCE [LARGE SCALE GENOMIC DNA]</scope>
    <source>
        <strain evidence="1 2">CCMEE 5268</strain>
    </source>
</reference>
<name>A0A2N6KM75_9CYAN</name>
<gene>
    <name evidence="1" type="ORF">CEN50_01050</name>
</gene>
<evidence type="ECO:0000313" key="2">
    <source>
        <dbReference type="Proteomes" id="UP000235025"/>
    </source>
</evidence>
<comment type="caution">
    <text evidence="1">The sequence shown here is derived from an EMBL/GenBank/DDBJ whole genome shotgun (WGS) entry which is preliminary data.</text>
</comment>
<organism evidence="1 2">
    <name type="scientific">Fischerella thermalis CCMEE 5268</name>
    <dbReference type="NCBI Taxonomy" id="2019662"/>
    <lineage>
        <taxon>Bacteria</taxon>
        <taxon>Bacillati</taxon>
        <taxon>Cyanobacteriota</taxon>
        <taxon>Cyanophyceae</taxon>
        <taxon>Nostocales</taxon>
        <taxon>Hapalosiphonaceae</taxon>
        <taxon>Fischerella</taxon>
    </lineage>
</organism>
<dbReference type="EMBL" id="NMQA01000013">
    <property type="protein sequence ID" value="PMB00990.1"/>
    <property type="molecule type" value="Genomic_DNA"/>
</dbReference>
<sequence>MKPNEVNFRYFGRSDLVDDLDPETEHQLCQLAESETGIPALFIIGFPLMGRPFYILPTSDRQHFIPEIGIE</sequence>
<dbReference type="RefSeq" id="WP_258003743.1">
    <property type="nucleotide sequence ID" value="NZ_NMQA01000013.1"/>
</dbReference>
<proteinExistence type="predicted"/>
<dbReference type="AlphaFoldDB" id="A0A2N6KM75"/>
<evidence type="ECO:0000313" key="1">
    <source>
        <dbReference type="EMBL" id="PMB00990.1"/>
    </source>
</evidence>
<dbReference type="Proteomes" id="UP000235025">
    <property type="component" value="Unassembled WGS sequence"/>
</dbReference>
<accession>A0A2N6KM75</accession>
<protein>
    <submittedName>
        <fullName evidence="1">Uncharacterized protein</fullName>
    </submittedName>
</protein>